<dbReference type="RefSeq" id="WP_283444168.1">
    <property type="nucleotide sequence ID" value="NZ_FXUL01000018.1"/>
</dbReference>
<accession>A0ABY1QJ46</accession>
<evidence type="ECO:0000256" key="1">
    <source>
        <dbReference type="SAM" id="Phobius"/>
    </source>
</evidence>
<organism evidence="2 3">
    <name type="scientific">Noviherbaspirillum suwonense</name>
    <dbReference type="NCBI Taxonomy" id="1224511"/>
    <lineage>
        <taxon>Bacteria</taxon>
        <taxon>Pseudomonadati</taxon>
        <taxon>Pseudomonadota</taxon>
        <taxon>Betaproteobacteria</taxon>
        <taxon>Burkholderiales</taxon>
        <taxon>Oxalobacteraceae</taxon>
        <taxon>Noviherbaspirillum</taxon>
    </lineage>
</organism>
<evidence type="ECO:0000313" key="3">
    <source>
        <dbReference type="Proteomes" id="UP001158049"/>
    </source>
</evidence>
<keyword evidence="3" id="KW-1185">Reference proteome</keyword>
<gene>
    <name evidence="2" type="ORF">SAMN06295970_118116</name>
</gene>
<protein>
    <recommendedName>
        <fullName evidence="4">SMODS and SLOG-associating 2TM effector domain-containing protein</fullName>
    </recommendedName>
</protein>
<comment type="caution">
    <text evidence="2">The sequence shown here is derived from an EMBL/GenBank/DDBJ whole genome shotgun (WGS) entry which is preliminary data.</text>
</comment>
<feature type="transmembrane region" description="Helical" evidence="1">
    <location>
        <begin position="7"/>
        <end position="25"/>
    </location>
</feature>
<feature type="transmembrane region" description="Helical" evidence="1">
    <location>
        <begin position="37"/>
        <end position="55"/>
    </location>
</feature>
<dbReference type="Proteomes" id="UP001158049">
    <property type="component" value="Unassembled WGS sequence"/>
</dbReference>
<proteinExistence type="predicted"/>
<keyword evidence="1" id="KW-0812">Transmembrane</keyword>
<name>A0ABY1QJ46_9BURK</name>
<keyword evidence="1" id="KW-0472">Membrane</keyword>
<keyword evidence="1" id="KW-1133">Transmembrane helix</keyword>
<evidence type="ECO:0000313" key="2">
    <source>
        <dbReference type="EMBL" id="SMP72796.1"/>
    </source>
</evidence>
<dbReference type="EMBL" id="FXUL01000018">
    <property type="protein sequence ID" value="SMP72796.1"/>
    <property type="molecule type" value="Genomic_DNA"/>
</dbReference>
<reference evidence="2 3" key="1">
    <citation type="submission" date="2017-05" db="EMBL/GenBank/DDBJ databases">
        <authorList>
            <person name="Varghese N."/>
            <person name="Submissions S."/>
        </authorList>
    </citation>
    <scope>NUCLEOTIDE SEQUENCE [LARGE SCALE GENOMIC DNA]</scope>
    <source>
        <strain evidence="2 3">DSM 26001</strain>
    </source>
</reference>
<evidence type="ECO:0008006" key="4">
    <source>
        <dbReference type="Google" id="ProtNLM"/>
    </source>
</evidence>
<sequence>MGKWEKIGGAAFGAFAVLIAIWMVGNYFGLNKESWPAWVQAIGAIATIAAAFVITQMQERTAFKQHVITTGMATKDRLGGILAIAERARFLIKKLEDEHLGDEESANEFRRTLYQDFAAKLAYAKNSLLAIPLHEVNNYSVVVVIQEITQAVENAQADLAAICEADALMFFVRYEQHGKHFGRYAAVADYAVENISIQRHSVPMTVIW</sequence>